<feature type="transmembrane region" description="Helical" evidence="1">
    <location>
        <begin position="105"/>
        <end position="122"/>
    </location>
</feature>
<dbReference type="AlphaFoldDB" id="A0A4R1EUB2"/>
<dbReference type="CDD" id="cd01948">
    <property type="entry name" value="EAL"/>
    <property type="match status" value="1"/>
</dbReference>
<feature type="domain" description="GGDEF" evidence="3">
    <location>
        <begin position="357"/>
        <end position="486"/>
    </location>
</feature>
<dbReference type="InterPro" id="IPR001633">
    <property type="entry name" value="EAL_dom"/>
</dbReference>
<proteinExistence type="predicted"/>
<evidence type="ECO:0000313" key="5">
    <source>
        <dbReference type="Proteomes" id="UP000294887"/>
    </source>
</evidence>
<dbReference type="InterPro" id="IPR050706">
    <property type="entry name" value="Cyclic-di-GMP_PDE-like"/>
</dbReference>
<keyword evidence="1" id="KW-1133">Transmembrane helix</keyword>
<dbReference type="Pfam" id="PF00990">
    <property type="entry name" value="GGDEF"/>
    <property type="match status" value="1"/>
</dbReference>
<dbReference type="SMART" id="SM00267">
    <property type="entry name" value="GGDEF"/>
    <property type="match status" value="1"/>
</dbReference>
<dbReference type="PANTHER" id="PTHR33121">
    <property type="entry name" value="CYCLIC DI-GMP PHOSPHODIESTERASE PDEF"/>
    <property type="match status" value="1"/>
</dbReference>
<dbReference type="CDD" id="cd01949">
    <property type="entry name" value="GGDEF"/>
    <property type="match status" value="1"/>
</dbReference>
<feature type="transmembrane region" description="Helical" evidence="1">
    <location>
        <begin position="233"/>
        <end position="250"/>
    </location>
</feature>
<feature type="transmembrane region" description="Helical" evidence="1">
    <location>
        <begin position="45"/>
        <end position="65"/>
    </location>
</feature>
<feature type="transmembrane region" description="Helical" evidence="1">
    <location>
        <begin position="21"/>
        <end position="39"/>
    </location>
</feature>
<evidence type="ECO:0000256" key="1">
    <source>
        <dbReference type="SAM" id="Phobius"/>
    </source>
</evidence>
<keyword evidence="1" id="KW-0812">Transmembrane</keyword>
<dbReference type="Proteomes" id="UP000294887">
    <property type="component" value="Unassembled WGS sequence"/>
</dbReference>
<dbReference type="InterPro" id="IPR035919">
    <property type="entry name" value="EAL_sf"/>
</dbReference>
<dbReference type="OrthoDB" id="9813913at2"/>
<dbReference type="SMART" id="SM00052">
    <property type="entry name" value="EAL"/>
    <property type="match status" value="1"/>
</dbReference>
<feature type="transmembrane region" description="Helical" evidence="1">
    <location>
        <begin position="134"/>
        <end position="152"/>
    </location>
</feature>
<accession>A0A4R1EUB2</accession>
<dbReference type="Gene3D" id="3.20.20.450">
    <property type="entry name" value="EAL domain"/>
    <property type="match status" value="1"/>
</dbReference>
<dbReference type="GO" id="GO:0071111">
    <property type="term" value="F:cyclic-guanylate-specific phosphodiesterase activity"/>
    <property type="evidence" value="ECO:0007669"/>
    <property type="project" value="InterPro"/>
</dbReference>
<organism evidence="4 5">
    <name type="scientific">Cocleimonas flava</name>
    <dbReference type="NCBI Taxonomy" id="634765"/>
    <lineage>
        <taxon>Bacteria</taxon>
        <taxon>Pseudomonadati</taxon>
        <taxon>Pseudomonadota</taxon>
        <taxon>Gammaproteobacteria</taxon>
        <taxon>Thiotrichales</taxon>
        <taxon>Thiotrichaceae</taxon>
        <taxon>Cocleimonas</taxon>
    </lineage>
</organism>
<feature type="transmembrane region" description="Helical" evidence="1">
    <location>
        <begin position="172"/>
        <end position="193"/>
    </location>
</feature>
<evidence type="ECO:0000313" key="4">
    <source>
        <dbReference type="EMBL" id="TCJ85276.1"/>
    </source>
</evidence>
<dbReference type="Gene3D" id="3.30.70.270">
    <property type="match status" value="1"/>
</dbReference>
<sequence length="752" mass="84618">MKITQISSEVKDAGLSAFWQFYAFALFATAICIAFFTNGSEIKHFFNILLATFTAIPLLIAIFIHKKPLYPWGIFVFAILILVAEDILSSLPYLGFDASFFNNEWLKEIGIGILSLFSLSLLLRIESNYRINGFAIDFILCLFSVICFLFILSPNLLQFALKDLTLYQQLQFSHAFLVAVLIGLLLVNLRLLISFKIKDLISAIMILTLSTYLLVNAFNSIGYFGNSEAVNDIEWFCYKFAGVLAFLHILTENYNYNYDPNKAKVLGLKFLWSSSILALLVTPIGVIYRWKFNLTPLDPYLLAIVGATLSLIVILRISVLLRNYEKQRKKLKSIAFTDALTGLPNYLGIRHLIDDKENMLVFTLNIEDFKSINDMHERQFGDNVLISLGKRLKNLSDVLFVARIGSDSFLAVFQAPQEHIYKVYAKLQQELGIWDMVSGKRVAVPLTFGASHSKHPIKPEKLVRQSELALKEARELHKDFTLYKERENPLSVNYNDNLPRLELREILQSSIDQNYLPIHFQPIYNLKDGSLKALELLIRVQSDEHGLLRPSQFLDQAKAYGLLTGLTKVCINMVAENFEKLPKVDINVNVPPYMLNNTDTLNEFISSFHNANLPTERFCIEVTEDGDIPTDHLIPAINLLKANGFSISIDDFGTGYSSLGRLSILPVDSVKIDRSLLLSASDGNKAILESAISLVKRLGVKSVVEGVETLEQLNLVRSLGADSVQGYLFSKPVRVVAASKFSLNASSIVAEF</sequence>
<dbReference type="PANTHER" id="PTHR33121:SF70">
    <property type="entry name" value="SIGNALING PROTEIN YKOW"/>
    <property type="match status" value="1"/>
</dbReference>
<evidence type="ECO:0000259" key="2">
    <source>
        <dbReference type="PROSITE" id="PS50883"/>
    </source>
</evidence>
<feature type="transmembrane region" description="Helical" evidence="1">
    <location>
        <begin position="72"/>
        <end position="93"/>
    </location>
</feature>
<dbReference type="EMBL" id="SMFQ01000004">
    <property type="protein sequence ID" value="TCJ85276.1"/>
    <property type="molecule type" value="Genomic_DNA"/>
</dbReference>
<evidence type="ECO:0000259" key="3">
    <source>
        <dbReference type="PROSITE" id="PS50887"/>
    </source>
</evidence>
<dbReference type="SUPFAM" id="SSF141868">
    <property type="entry name" value="EAL domain-like"/>
    <property type="match status" value="1"/>
</dbReference>
<dbReference type="PROSITE" id="PS50887">
    <property type="entry name" value="GGDEF"/>
    <property type="match status" value="1"/>
</dbReference>
<protein>
    <submittedName>
        <fullName evidence="4">Diguanylate cyclase (GGDEF)-like protein</fullName>
    </submittedName>
</protein>
<comment type="caution">
    <text evidence="4">The sequence shown here is derived from an EMBL/GenBank/DDBJ whole genome shotgun (WGS) entry which is preliminary data.</text>
</comment>
<name>A0A4R1EUB2_9GAMM</name>
<dbReference type="InterPro" id="IPR000160">
    <property type="entry name" value="GGDEF_dom"/>
</dbReference>
<feature type="domain" description="EAL" evidence="2">
    <location>
        <begin position="500"/>
        <end position="746"/>
    </location>
</feature>
<feature type="transmembrane region" description="Helical" evidence="1">
    <location>
        <begin position="270"/>
        <end position="288"/>
    </location>
</feature>
<feature type="transmembrane region" description="Helical" evidence="1">
    <location>
        <begin position="300"/>
        <end position="321"/>
    </location>
</feature>
<dbReference type="InterPro" id="IPR043128">
    <property type="entry name" value="Rev_trsase/Diguanyl_cyclase"/>
</dbReference>
<dbReference type="InterPro" id="IPR029787">
    <property type="entry name" value="Nucleotide_cyclase"/>
</dbReference>
<gene>
    <name evidence="4" type="ORF">EV695_3245</name>
</gene>
<keyword evidence="5" id="KW-1185">Reference proteome</keyword>
<feature type="transmembrane region" description="Helical" evidence="1">
    <location>
        <begin position="200"/>
        <end position="221"/>
    </location>
</feature>
<dbReference type="Pfam" id="PF00563">
    <property type="entry name" value="EAL"/>
    <property type="match status" value="1"/>
</dbReference>
<dbReference type="RefSeq" id="WP_131906977.1">
    <property type="nucleotide sequence ID" value="NZ_BAAAFU010000001.1"/>
</dbReference>
<keyword evidence="1" id="KW-0472">Membrane</keyword>
<dbReference type="PROSITE" id="PS50883">
    <property type="entry name" value="EAL"/>
    <property type="match status" value="1"/>
</dbReference>
<reference evidence="4 5" key="1">
    <citation type="submission" date="2019-03" db="EMBL/GenBank/DDBJ databases">
        <title>Genomic Encyclopedia of Type Strains, Phase IV (KMG-IV): sequencing the most valuable type-strain genomes for metagenomic binning, comparative biology and taxonomic classification.</title>
        <authorList>
            <person name="Goeker M."/>
        </authorList>
    </citation>
    <scope>NUCLEOTIDE SEQUENCE [LARGE SCALE GENOMIC DNA]</scope>
    <source>
        <strain evidence="4 5">DSM 24830</strain>
    </source>
</reference>
<dbReference type="SUPFAM" id="SSF55073">
    <property type="entry name" value="Nucleotide cyclase"/>
    <property type="match status" value="1"/>
</dbReference>